<gene>
    <name evidence="4" type="ORF">M413DRAFT_224318</name>
</gene>
<dbReference type="Proteomes" id="UP000053424">
    <property type="component" value="Unassembled WGS sequence"/>
</dbReference>
<feature type="region of interest" description="Disordered" evidence="2">
    <location>
        <begin position="395"/>
        <end position="447"/>
    </location>
</feature>
<dbReference type="AlphaFoldDB" id="A0A0C3CWI4"/>
<reference evidence="4 5" key="1">
    <citation type="submission" date="2014-04" db="EMBL/GenBank/DDBJ databases">
        <authorList>
            <consortium name="DOE Joint Genome Institute"/>
            <person name="Kuo A."/>
            <person name="Gay G."/>
            <person name="Dore J."/>
            <person name="Kohler A."/>
            <person name="Nagy L.G."/>
            <person name="Floudas D."/>
            <person name="Copeland A."/>
            <person name="Barry K.W."/>
            <person name="Cichocki N."/>
            <person name="Veneault-Fourrey C."/>
            <person name="LaButti K."/>
            <person name="Lindquist E.A."/>
            <person name="Lipzen A."/>
            <person name="Lundell T."/>
            <person name="Morin E."/>
            <person name="Murat C."/>
            <person name="Sun H."/>
            <person name="Tunlid A."/>
            <person name="Henrissat B."/>
            <person name="Grigoriev I.V."/>
            <person name="Hibbett D.S."/>
            <person name="Martin F."/>
            <person name="Nordberg H.P."/>
            <person name="Cantor M.N."/>
            <person name="Hua S.X."/>
        </authorList>
    </citation>
    <scope>NUCLEOTIDE SEQUENCE [LARGE SCALE GENOMIC DNA]</scope>
    <source>
        <strain evidence="5">h7</strain>
    </source>
</reference>
<dbReference type="InterPro" id="IPR056435">
    <property type="entry name" value="DPOD/Z_N"/>
</dbReference>
<dbReference type="Gene3D" id="3.30.342.10">
    <property type="entry name" value="DNA Polymerase, chain B, domain 1"/>
    <property type="match status" value="1"/>
</dbReference>
<dbReference type="GO" id="GO:0000724">
    <property type="term" value="P:double-strand break repair via homologous recombination"/>
    <property type="evidence" value="ECO:0007669"/>
    <property type="project" value="TreeGrafter"/>
</dbReference>
<dbReference type="Pfam" id="PF24055">
    <property type="entry name" value="POL3_N"/>
    <property type="match status" value="1"/>
</dbReference>
<protein>
    <recommendedName>
        <fullName evidence="3">DNA polymerase delta/zeta catalytic subunit N-terminal domain-containing protein</fullName>
    </recommendedName>
</protein>
<organism evidence="4 5">
    <name type="scientific">Hebeloma cylindrosporum</name>
    <dbReference type="NCBI Taxonomy" id="76867"/>
    <lineage>
        <taxon>Eukaryota</taxon>
        <taxon>Fungi</taxon>
        <taxon>Dikarya</taxon>
        <taxon>Basidiomycota</taxon>
        <taxon>Agaricomycotina</taxon>
        <taxon>Agaricomycetes</taxon>
        <taxon>Agaricomycetidae</taxon>
        <taxon>Agaricales</taxon>
        <taxon>Agaricineae</taxon>
        <taxon>Hymenogastraceae</taxon>
        <taxon>Hebeloma</taxon>
    </lineage>
</organism>
<dbReference type="SUPFAM" id="SSF53098">
    <property type="entry name" value="Ribonuclease H-like"/>
    <property type="match status" value="1"/>
</dbReference>
<dbReference type="GO" id="GO:0003887">
    <property type="term" value="F:DNA-directed DNA polymerase activity"/>
    <property type="evidence" value="ECO:0007669"/>
    <property type="project" value="UniProtKB-EC"/>
</dbReference>
<sequence>MEKQSREALPGYECGLTRSITPLFLQEASTTPHFHGFRCSEYSAHHQLVKQHASHIHQVYPYFFVEYTGTLNKRHVNRYISKLLRSLNHAIALSLKRRPESPRSQFIRAIVLVKGIHFYGFHTSYTPFLKVLVADPTYVTRIVTILQSGSVMGTRFRVFESHLGYILQFMCDFGLYGCGEIEIEDALERCPESLDENDDSNPPRFGLSSYFRESRLPLEVDVIAAHILNRNRLAARDLYLHSHPVPNLPPEPLVLSVRELWDDERKYRQSLGLHPSPEIPIDPSESSRAGGGEWVAEARWWDEIRKRIEREREPHDPITDNKPHDWERFVMTAFESVEAIWEKEYKTWKPARKQENEHEAIPPMAEYSWEPKNVPAVDGQDDQIEVDISLLSNQDLNQLDQEEEQIRNREVLDDFAEQEEIEEPEEIYEESVHEEDPYLPMEEQRSR</sequence>
<reference evidence="5" key="2">
    <citation type="submission" date="2015-01" db="EMBL/GenBank/DDBJ databases">
        <title>Evolutionary Origins and Diversification of the Mycorrhizal Mutualists.</title>
        <authorList>
            <consortium name="DOE Joint Genome Institute"/>
            <consortium name="Mycorrhizal Genomics Consortium"/>
            <person name="Kohler A."/>
            <person name="Kuo A."/>
            <person name="Nagy L.G."/>
            <person name="Floudas D."/>
            <person name="Copeland A."/>
            <person name="Barry K.W."/>
            <person name="Cichocki N."/>
            <person name="Veneault-Fourrey C."/>
            <person name="LaButti K."/>
            <person name="Lindquist E.A."/>
            <person name="Lipzen A."/>
            <person name="Lundell T."/>
            <person name="Morin E."/>
            <person name="Murat C."/>
            <person name="Riley R."/>
            <person name="Ohm R."/>
            <person name="Sun H."/>
            <person name="Tunlid A."/>
            <person name="Henrissat B."/>
            <person name="Grigoriev I.V."/>
            <person name="Hibbett D.S."/>
            <person name="Martin F."/>
        </authorList>
    </citation>
    <scope>NUCLEOTIDE SEQUENCE [LARGE SCALE GENOMIC DNA]</scope>
    <source>
        <strain evidence="5">h7</strain>
    </source>
</reference>
<dbReference type="EMBL" id="KN831769">
    <property type="protein sequence ID" value="KIM48191.1"/>
    <property type="molecule type" value="Genomic_DNA"/>
</dbReference>
<name>A0A0C3CWI4_HEBCY</name>
<proteinExistence type="predicted"/>
<dbReference type="GO" id="GO:0042276">
    <property type="term" value="P:error-prone translesion synthesis"/>
    <property type="evidence" value="ECO:0007669"/>
    <property type="project" value="TreeGrafter"/>
</dbReference>
<dbReference type="GO" id="GO:0016035">
    <property type="term" value="C:zeta DNA polymerase complex"/>
    <property type="evidence" value="ECO:0007669"/>
    <property type="project" value="InterPro"/>
</dbReference>
<feature type="domain" description="DNA polymerase delta/zeta catalytic subunit N-terminal" evidence="3">
    <location>
        <begin position="58"/>
        <end position="139"/>
    </location>
</feature>
<evidence type="ECO:0000313" key="5">
    <source>
        <dbReference type="Proteomes" id="UP000053424"/>
    </source>
</evidence>
<dbReference type="GO" id="GO:0005634">
    <property type="term" value="C:nucleus"/>
    <property type="evidence" value="ECO:0007669"/>
    <property type="project" value="TreeGrafter"/>
</dbReference>
<evidence type="ECO:0000259" key="3">
    <source>
        <dbReference type="Pfam" id="PF24055"/>
    </source>
</evidence>
<feature type="compositionally biased region" description="Basic and acidic residues" evidence="2">
    <location>
        <begin position="430"/>
        <end position="447"/>
    </location>
</feature>
<dbReference type="PANTHER" id="PTHR45812:SF1">
    <property type="entry name" value="DNA POLYMERASE ZETA CATALYTIC SUBUNIT"/>
    <property type="match status" value="1"/>
</dbReference>
<dbReference type="OrthoDB" id="2414538at2759"/>
<dbReference type="HOGENOM" id="CLU_035785_0_0_1"/>
<dbReference type="PANTHER" id="PTHR45812">
    <property type="entry name" value="DNA POLYMERASE ZETA CATALYTIC SUBUNIT"/>
    <property type="match status" value="1"/>
</dbReference>
<accession>A0A0C3CWI4</accession>
<keyword evidence="5" id="KW-1185">Reference proteome</keyword>
<evidence type="ECO:0000256" key="2">
    <source>
        <dbReference type="SAM" id="MobiDB-lite"/>
    </source>
</evidence>
<dbReference type="STRING" id="686832.A0A0C3CWI4"/>
<evidence type="ECO:0000256" key="1">
    <source>
        <dbReference type="ARBA" id="ARBA00049244"/>
    </source>
</evidence>
<comment type="catalytic activity">
    <reaction evidence="1">
        <text>DNA(n) + a 2'-deoxyribonucleoside 5'-triphosphate = DNA(n+1) + diphosphate</text>
        <dbReference type="Rhea" id="RHEA:22508"/>
        <dbReference type="Rhea" id="RHEA-COMP:17339"/>
        <dbReference type="Rhea" id="RHEA-COMP:17340"/>
        <dbReference type="ChEBI" id="CHEBI:33019"/>
        <dbReference type="ChEBI" id="CHEBI:61560"/>
        <dbReference type="ChEBI" id="CHEBI:173112"/>
        <dbReference type="EC" id="2.7.7.7"/>
    </reaction>
</comment>
<dbReference type="InterPro" id="IPR012337">
    <property type="entry name" value="RNaseH-like_sf"/>
</dbReference>
<feature type="compositionally biased region" description="Acidic residues" evidence="2">
    <location>
        <begin position="413"/>
        <end position="429"/>
    </location>
</feature>
<evidence type="ECO:0000313" key="4">
    <source>
        <dbReference type="EMBL" id="KIM48191.1"/>
    </source>
</evidence>
<dbReference type="InterPro" id="IPR030559">
    <property type="entry name" value="PolZ_Rev3"/>
</dbReference>